<evidence type="ECO:0000259" key="6">
    <source>
        <dbReference type="Pfam" id="PF13462"/>
    </source>
</evidence>
<gene>
    <name evidence="7" type="ORF">SAMN05421872_112192</name>
</gene>
<keyword evidence="8" id="KW-1185">Reference proteome</keyword>
<keyword evidence="7" id="KW-0413">Isomerase</keyword>
<dbReference type="PANTHER" id="PTHR13887">
    <property type="entry name" value="GLUTATHIONE S-TRANSFERASE KAPPA"/>
    <property type="match status" value="1"/>
</dbReference>
<comment type="similarity">
    <text evidence="1">Belongs to the thioredoxin family. DsbA subfamily.</text>
</comment>
<name>A0A1G6YX52_9ACTN</name>
<keyword evidence="3" id="KW-0560">Oxidoreductase</keyword>
<keyword evidence="4" id="KW-1015">Disulfide bond</keyword>
<dbReference type="PANTHER" id="PTHR13887:SF14">
    <property type="entry name" value="DISULFIDE BOND FORMATION PROTEIN D"/>
    <property type="match status" value="1"/>
</dbReference>
<dbReference type="GO" id="GO:0016853">
    <property type="term" value="F:isomerase activity"/>
    <property type="evidence" value="ECO:0007669"/>
    <property type="project" value="UniProtKB-KW"/>
</dbReference>
<evidence type="ECO:0000256" key="3">
    <source>
        <dbReference type="ARBA" id="ARBA00023002"/>
    </source>
</evidence>
<accession>A0A1G6YX52</accession>
<evidence type="ECO:0000256" key="4">
    <source>
        <dbReference type="ARBA" id="ARBA00023157"/>
    </source>
</evidence>
<feature type="domain" description="Thioredoxin-like fold" evidence="6">
    <location>
        <begin position="83"/>
        <end position="251"/>
    </location>
</feature>
<dbReference type="GO" id="GO:0016491">
    <property type="term" value="F:oxidoreductase activity"/>
    <property type="evidence" value="ECO:0007669"/>
    <property type="project" value="UniProtKB-KW"/>
</dbReference>
<dbReference type="STRING" id="1045774.SAMN05421872_112192"/>
<proteinExistence type="inferred from homology"/>
<evidence type="ECO:0000313" key="7">
    <source>
        <dbReference type="EMBL" id="SDD94842.1"/>
    </source>
</evidence>
<evidence type="ECO:0000313" key="8">
    <source>
        <dbReference type="Proteomes" id="UP000199034"/>
    </source>
</evidence>
<protein>
    <submittedName>
        <fullName evidence="7">Protein-disulfide isomerase</fullName>
    </submittedName>
</protein>
<dbReference type="InterPro" id="IPR012336">
    <property type="entry name" value="Thioredoxin-like_fold"/>
</dbReference>
<dbReference type="Pfam" id="PF13462">
    <property type="entry name" value="Thioredoxin_4"/>
    <property type="match status" value="1"/>
</dbReference>
<dbReference type="Gene3D" id="3.40.30.10">
    <property type="entry name" value="Glutaredoxin"/>
    <property type="match status" value="1"/>
</dbReference>
<evidence type="ECO:0000256" key="2">
    <source>
        <dbReference type="ARBA" id="ARBA00022729"/>
    </source>
</evidence>
<keyword evidence="5" id="KW-0676">Redox-active center</keyword>
<organism evidence="7 8">
    <name type="scientific">Nocardioides lianchengensis</name>
    <dbReference type="NCBI Taxonomy" id="1045774"/>
    <lineage>
        <taxon>Bacteria</taxon>
        <taxon>Bacillati</taxon>
        <taxon>Actinomycetota</taxon>
        <taxon>Actinomycetes</taxon>
        <taxon>Propionibacteriales</taxon>
        <taxon>Nocardioidaceae</taxon>
        <taxon>Nocardioides</taxon>
    </lineage>
</organism>
<dbReference type="SUPFAM" id="SSF52833">
    <property type="entry name" value="Thioredoxin-like"/>
    <property type="match status" value="1"/>
</dbReference>
<dbReference type="EMBL" id="FMZM01000012">
    <property type="protein sequence ID" value="SDD94842.1"/>
    <property type="molecule type" value="Genomic_DNA"/>
</dbReference>
<dbReference type="AlphaFoldDB" id="A0A1G6YX52"/>
<reference evidence="7 8" key="1">
    <citation type="submission" date="2016-10" db="EMBL/GenBank/DDBJ databases">
        <authorList>
            <person name="de Groot N.N."/>
        </authorList>
    </citation>
    <scope>NUCLEOTIDE SEQUENCE [LARGE SCALE GENOMIC DNA]</scope>
    <source>
        <strain evidence="7 8">CGMCC 4.6858</strain>
    </source>
</reference>
<dbReference type="RefSeq" id="WP_090860199.1">
    <property type="nucleotide sequence ID" value="NZ_FMZM01000012.1"/>
</dbReference>
<dbReference type="InterPro" id="IPR036249">
    <property type="entry name" value="Thioredoxin-like_sf"/>
</dbReference>
<keyword evidence="2" id="KW-0732">Signal</keyword>
<evidence type="ECO:0000256" key="5">
    <source>
        <dbReference type="ARBA" id="ARBA00023284"/>
    </source>
</evidence>
<sequence>MSKKNTPRLPDVSAEGRQPARSRREEMERLMAERKQQERRRSIRVQALVGALVVVLVVGVTVVVLATRGSDEPAAVPPGLTSDGAIRFGAADATVTVQAVEDFQCPACQQFEAALGSTLAEYRASDDVAVEYRPIAFLDNASSTEYASRALNASMCVLADAGADAWMAMHESLYAQQPAEGTAGLDDATLASMAVDAGADEDAVGPCITDRRYDDWIQQHTDDVMSSGVSSTPTVSVNGTQVEAAQLASAVEAARS</sequence>
<dbReference type="Proteomes" id="UP000199034">
    <property type="component" value="Unassembled WGS sequence"/>
</dbReference>
<dbReference type="OrthoDB" id="117402at2"/>
<evidence type="ECO:0000256" key="1">
    <source>
        <dbReference type="ARBA" id="ARBA00005791"/>
    </source>
</evidence>